<keyword evidence="3" id="KW-1185">Reference proteome</keyword>
<proteinExistence type="predicted"/>
<dbReference type="GO" id="GO:0016874">
    <property type="term" value="F:ligase activity"/>
    <property type="evidence" value="ECO:0007669"/>
    <property type="project" value="UniProtKB-KW"/>
</dbReference>
<dbReference type="OrthoDB" id="9761586at2"/>
<dbReference type="GO" id="GO:0006749">
    <property type="term" value="P:glutathione metabolic process"/>
    <property type="evidence" value="ECO:0007669"/>
    <property type="project" value="TreeGrafter"/>
</dbReference>
<organism evidence="2 3">
    <name type="scientific">Variibacter gotjawalensis</name>
    <dbReference type="NCBI Taxonomy" id="1333996"/>
    <lineage>
        <taxon>Bacteria</taxon>
        <taxon>Pseudomonadati</taxon>
        <taxon>Pseudomonadota</taxon>
        <taxon>Alphaproteobacteria</taxon>
        <taxon>Hyphomicrobiales</taxon>
        <taxon>Nitrobacteraceae</taxon>
        <taxon>Variibacter</taxon>
    </lineage>
</organism>
<dbReference type="EMBL" id="AP014946">
    <property type="protein sequence ID" value="BAT59412.1"/>
    <property type="molecule type" value="Genomic_DNA"/>
</dbReference>
<gene>
    <name evidence="2" type="primary">apc4_2</name>
    <name evidence="2" type="ORF">GJW-30_1_01945</name>
</gene>
<dbReference type="GO" id="GO:0017168">
    <property type="term" value="F:5-oxoprolinase (ATP-hydrolyzing) activity"/>
    <property type="evidence" value="ECO:0007669"/>
    <property type="project" value="TreeGrafter"/>
</dbReference>
<name>A0A0S3PU61_9BRAD</name>
<accession>A0A0S3PU61</accession>
<dbReference type="KEGG" id="vgo:GJW-30_1_01945"/>
<dbReference type="Pfam" id="PF02538">
    <property type="entry name" value="Hydantoinase_B"/>
    <property type="match status" value="1"/>
</dbReference>
<dbReference type="InterPro" id="IPR045079">
    <property type="entry name" value="Oxoprolinase-like"/>
</dbReference>
<dbReference type="Proteomes" id="UP000236884">
    <property type="component" value="Chromosome"/>
</dbReference>
<dbReference type="PANTHER" id="PTHR11365">
    <property type="entry name" value="5-OXOPROLINASE RELATED"/>
    <property type="match status" value="1"/>
</dbReference>
<evidence type="ECO:0000313" key="2">
    <source>
        <dbReference type="EMBL" id="BAT59412.1"/>
    </source>
</evidence>
<sequence>MQDQVQRRFDAVELELLWRRLISLVDEAAAALVRTSFSTLVRESYDFSCIVTDAAGESLVQATESIPSFIGTLPATVKHFLRFFPPETLAPGDVLITNDIWLGTGHLPDITVAKPIFRGDRLVAFSASTAHAPDIGGKIRSPEPREVFEEGLQIPPMKLMRAGAMDETLVAIIRKNVRTPDETMGDLWAQVVALDLMEDRLKHLMEQADLDDLHPLADEIHTRCERAMRAAIKALPDGRYESSLQTDGLMDTPITLRMALTIAGDTISIDYDGTDAQVDRAINCAYCYTYAMSMYGVKVCISPELPNNEGAWRAITVTAPPGCIVNPVFPASGGSRMLIGHYLPMLVFGCLGQVLPERVMAACGAPMWGMNQSGIRPNGKPYANMFFYNGGMGGNVKADGLSCLSWPSNVSSTPVEISEHIAPLRFHHKRLRPDSGGAGKHRGGLGQEVLIESRSETPIAVSFLAERTRFAAFGIEGGEPGATGELRLNGKQVDPKAQYVLKHGDTVLMATPGGGGHGNPGSRDAKSIAADIAAGYTRGT</sequence>
<dbReference type="AlphaFoldDB" id="A0A0S3PU61"/>
<feature type="domain" description="Hydantoinase B/oxoprolinase" evidence="1">
    <location>
        <begin position="10"/>
        <end position="520"/>
    </location>
</feature>
<evidence type="ECO:0000313" key="3">
    <source>
        <dbReference type="Proteomes" id="UP000236884"/>
    </source>
</evidence>
<reference evidence="2 3" key="1">
    <citation type="submission" date="2015-08" db="EMBL/GenBank/DDBJ databases">
        <title>Investigation of the bacterial diversity of lava forest soil.</title>
        <authorList>
            <person name="Lee J.S."/>
        </authorList>
    </citation>
    <scope>NUCLEOTIDE SEQUENCE [LARGE SCALE GENOMIC DNA]</scope>
    <source>
        <strain evidence="2 3">GJW-30</strain>
    </source>
</reference>
<evidence type="ECO:0000259" key="1">
    <source>
        <dbReference type="Pfam" id="PF02538"/>
    </source>
</evidence>
<dbReference type="InterPro" id="IPR003692">
    <property type="entry name" value="Hydantoinase_B"/>
</dbReference>
<protein>
    <submittedName>
        <fullName evidence="2">Acetophenone carboxylase delta subunit</fullName>
        <ecNumber evidence="2">6.4.1.8</ecNumber>
    </submittedName>
</protein>
<dbReference type="GO" id="GO:0005829">
    <property type="term" value="C:cytosol"/>
    <property type="evidence" value="ECO:0007669"/>
    <property type="project" value="TreeGrafter"/>
</dbReference>
<dbReference type="EC" id="6.4.1.8" evidence="2"/>
<dbReference type="RefSeq" id="WP_096354717.1">
    <property type="nucleotide sequence ID" value="NZ_AP014946.1"/>
</dbReference>
<dbReference type="PANTHER" id="PTHR11365:SF23">
    <property type="entry name" value="HYPOTHETICAL 5-OXOPROLINASE (EUROFUNG)-RELATED"/>
    <property type="match status" value="1"/>
</dbReference>
<keyword evidence="2" id="KW-0436">Ligase</keyword>